<keyword evidence="2" id="KW-1003">Cell membrane</keyword>
<evidence type="ECO:0000313" key="11">
    <source>
        <dbReference type="Proteomes" id="UP001063816"/>
    </source>
</evidence>
<evidence type="ECO:0000256" key="4">
    <source>
        <dbReference type="ARBA" id="ARBA00022692"/>
    </source>
</evidence>
<sequence>MTKTRRIIHHACWFALLGPHIGGLVTLAKEMQSTTLTPGQFLLEILSILPIFIVLTWVIGGVPALLTGIAMACLPPRIYACVWQRVLICGAIGAAIASIVWLVFISAMDEAFIWMSVGPGLMAGMMMGWIVPSLPFRGETTQTYAVITQGPDR</sequence>
<evidence type="ECO:0000256" key="6">
    <source>
        <dbReference type="ARBA" id="ARBA00023136"/>
    </source>
</evidence>
<gene>
    <name evidence="10" type="ORF">M8014_04395</name>
</gene>
<dbReference type="AlphaFoldDB" id="A0A9J6Q0H1"/>
<comment type="similarity">
    <text evidence="7">Belongs to the CbrB family.</text>
</comment>
<protein>
    <recommendedName>
        <fullName evidence="8">Inner membrane protein CbrB</fullName>
    </recommendedName>
</protein>
<comment type="caution">
    <text evidence="10">The sequence shown here is derived from an EMBL/GenBank/DDBJ whole genome shotgun (WGS) entry which is preliminary data.</text>
</comment>
<name>A0A9J6Q0H1_9ENTR</name>
<evidence type="ECO:0000313" key="10">
    <source>
        <dbReference type="EMBL" id="MCU6663587.1"/>
    </source>
</evidence>
<feature type="transmembrane region" description="Helical" evidence="9">
    <location>
        <begin position="48"/>
        <end position="74"/>
    </location>
</feature>
<keyword evidence="11" id="KW-1185">Reference proteome</keyword>
<evidence type="ECO:0000256" key="2">
    <source>
        <dbReference type="ARBA" id="ARBA00022475"/>
    </source>
</evidence>
<reference evidence="10" key="1">
    <citation type="submission" date="2022-05" db="EMBL/GenBank/DDBJ databases">
        <title>Description of a novel species of Leclercia; Leclercia tamurae and the Proposal for a Novel Genus Silvania gen. nov. Containing Two Novel Species Silvania hatchlandensis sp. nov. and Silvania confinis sp. nov. Isolated from the Rhizosphere of Oak.</title>
        <authorList>
            <person name="Maddock D.W."/>
            <person name="Brady C.L."/>
            <person name="Denman S."/>
            <person name="Arnold D."/>
        </authorList>
    </citation>
    <scope>NUCLEOTIDE SEQUENCE</scope>
    <source>
        <strain evidence="10">H19S6</strain>
    </source>
</reference>
<dbReference type="Pfam" id="PF26516">
    <property type="entry name" value="CBRB"/>
    <property type="match status" value="1"/>
</dbReference>
<dbReference type="EMBL" id="JAMGZK010000039">
    <property type="protein sequence ID" value="MCU6663587.1"/>
    <property type="molecule type" value="Genomic_DNA"/>
</dbReference>
<dbReference type="InterPro" id="IPR058975">
    <property type="entry name" value="CbrB"/>
</dbReference>
<evidence type="ECO:0000256" key="5">
    <source>
        <dbReference type="ARBA" id="ARBA00022989"/>
    </source>
</evidence>
<keyword evidence="3" id="KW-0997">Cell inner membrane</keyword>
<evidence type="ECO:0000256" key="1">
    <source>
        <dbReference type="ARBA" id="ARBA00004429"/>
    </source>
</evidence>
<accession>A0A9J6Q0H1</accession>
<keyword evidence="5 9" id="KW-1133">Transmembrane helix</keyword>
<dbReference type="Proteomes" id="UP001063816">
    <property type="component" value="Unassembled WGS sequence"/>
</dbReference>
<keyword evidence="6 9" id="KW-0472">Membrane</keyword>
<evidence type="ECO:0000256" key="9">
    <source>
        <dbReference type="SAM" id="Phobius"/>
    </source>
</evidence>
<evidence type="ECO:0000256" key="8">
    <source>
        <dbReference type="ARBA" id="ARBA00093791"/>
    </source>
</evidence>
<evidence type="ECO:0000256" key="3">
    <source>
        <dbReference type="ARBA" id="ARBA00022519"/>
    </source>
</evidence>
<feature type="transmembrane region" description="Helical" evidence="9">
    <location>
        <begin position="86"/>
        <end position="105"/>
    </location>
</feature>
<organism evidence="10 11">
    <name type="scientific">Silvania hatchlandensis</name>
    <dbReference type="NCBI Taxonomy" id="2926469"/>
    <lineage>
        <taxon>Bacteria</taxon>
        <taxon>Pseudomonadati</taxon>
        <taxon>Pseudomonadota</taxon>
        <taxon>Gammaproteobacteria</taxon>
        <taxon>Enterobacterales</taxon>
        <taxon>Enterobacteriaceae</taxon>
        <taxon>Silvania</taxon>
    </lineage>
</organism>
<comment type="subcellular location">
    <subcellularLocation>
        <location evidence="1">Cell inner membrane</location>
        <topology evidence="1">Multi-pass membrane protein</topology>
    </subcellularLocation>
</comment>
<dbReference type="RefSeq" id="WP_271281327.1">
    <property type="nucleotide sequence ID" value="NZ_JAMGZK010000039.1"/>
</dbReference>
<keyword evidence="4 9" id="KW-0812">Transmembrane</keyword>
<evidence type="ECO:0000256" key="7">
    <source>
        <dbReference type="ARBA" id="ARBA00093772"/>
    </source>
</evidence>
<feature type="transmembrane region" description="Helical" evidence="9">
    <location>
        <begin position="111"/>
        <end position="131"/>
    </location>
</feature>
<proteinExistence type="inferred from homology"/>
<feature type="transmembrane region" description="Helical" evidence="9">
    <location>
        <begin position="7"/>
        <end position="28"/>
    </location>
</feature>